<sequence>MKPLPLAALGALLAVSGCVKSGPPVVSHPHYVIGDGYQANGAWYYPREDYGYDRTGLASVYSDDGAPSVTTDGEAYDAAALTGASQILQLPCIVQVTNLQTGRQILLRVNDRGPANPGRILAVTPRAAQLLGIPAGGLAEVRVTIQKDSSQSLADSLGGGIKIAAAPVGTFQAESLAPPSGVASASGAAVVQTDRASSDSVGAAVPPLRLPERVTQLPPSPGALYIQSGSFGHRYDAYRQSARLAGLPNAHVIAITGGGRMLYGVQSGPYYTVPQADSALSSSLAAGAVDATIIVQ</sequence>
<dbReference type="SUPFAM" id="SSF110997">
    <property type="entry name" value="Sporulation related repeat"/>
    <property type="match status" value="1"/>
</dbReference>
<evidence type="ECO:0000259" key="2">
    <source>
        <dbReference type="PROSITE" id="PS51724"/>
    </source>
</evidence>
<dbReference type="InterPro" id="IPR009009">
    <property type="entry name" value="RlpA-like_DPBB"/>
</dbReference>
<dbReference type="PANTHER" id="PTHR34183:SF1">
    <property type="entry name" value="ENDOLYTIC PEPTIDOGLYCAN TRANSGLYCOSYLASE RLPA"/>
    <property type="match status" value="1"/>
</dbReference>
<evidence type="ECO:0000256" key="1">
    <source>
        <dbReference type="SAM" id="SignalP"/>
    </source>
</evidence>
<dbReference type="GO" id="GO:0009279">
    <property type="term" value="C:cell outer membrane"/>
    <property type="evidence" value="ECO:0007669"/>
    <property type="project" value="TreeGrafter"/>
</dbReference>
<dbReference type="RefSeq" id="WP_227321800.1">
    <property type="nucleotide sequence ID" value="NZ_JAESVB010000005.1"/>
</dbReference>
<dbReference type="Pfam" id="PF03330">
    <property type="entry name" value="DPBB_1"/>
    <property type="match status" value="1"/>
</dbReference>
<dbReference type="InterPro" id="IPR007730">
    <property type="entry name" value="SPOR-like_dom"/>
</dbReference>
<reference evidence="3" key="2">
    <citation type="submission" date="2021-01" db="EMBL/GenBank/DDBJ databases">
        <authorList>
            <person name="Mieszkin S."/>
            <person name="Pouder E."/>
            <person name="Alain K."/>
        </authorList>
    </citation>
    <scope>NUCLEOTIDE SEQUENCE</scope>
    <source>
        <strain evidence="3">HW T2.11</strain>
    </source>
</reference>
<dbReference type="PROSITE" id="PS51257">
    <property type="entry name" value="PROKAR_LIPOPROTEIN"/>
    <property type="match status" value="1"/>
</dbReference>
<organism evidence="3 4">
    <name type="scientific">Acidisoma silvae</name>
    <dbReference type="NCBI Taxonomy" id="2802396"/>
    <lineage>
        <taxon>Bacteria</taxon>
        <taxon>Pseudomonadati</taxon>
        <taxon>Pseudomonadota</taxon>
        <taxon>Alphaproteobacteria</taxon>
        <taxon>Acetobacterales</taxon>
        <taxon>Acidocellaceae</taxon>
        <taxon>Acidisoma</taxon>
    </lineage>
</organism>
<dbReference type="CDD" id="cd22268">
    <property type="entry name" value="DPBB_RlpA-like"/>
    <property type="match status" value="1"/>
</dbReference>
<dbReference type="PROSITE" id="PS51724">
    <property type="entry name" value="SPOR"/>
    <property type="match status" value="1"/>
</dbReference>
<proteinExistence type="predicted"/>
<name>A0A963YSF0_9PROT</name>
<dbReference type="AlphaFoldDB" id="A0A963YSF0"/>
<dbReference type="PANTHER" id="PTHR34183">
    <property type="entry name" value="ENDOLYTIC PEPTIDOGLYCAN TRANSGLYCOSYLASE RLPA"/>
    <property type="match status" value="1"/>
</dbReference>
<dbReference type="Gene3D" id="3.30.70.1070">
    <property type="entry name" value="Sporulation related repeat"/>
    <property type="match status" value="1"/>
</dbReference>
<dbReference type="InterPro" id="IPR036680">
    <property type="entry name" value="SPOR-like_sf"/>
</dbReference>
<dbReference type="Gene3D" id="2.40.40.10">
    <property type="entry name" value="RlpA-like domain"/>
    <property type="match status" value="1"/>
</dbReference>
<reference evidence="3" key="1">
    <citation type="journal article" date="2021" name="Microorganisms">
        <title>Acidisoma silvae sp. nov. and Acidisomacellulosilytica sp. nov., Two Acidophilic Bacteria Isolated from Decaying Wood, Hydrolyzing Cellulose and Producing Poly-3-hydroxybutyrate.</title>
        <authorList>
            <person name="Mieszkin S."/>
            <person name="Pouder E."/>
            <person name="Uroz S."/>
            <person name="Simon-Colin C."/>
            <person name="Alain K."/>
        </authorList>
    </citation>
    <scope>NUCLEOTIDE SEQUENCE</scope>
    <source>
        <strain evidence="3">HW T2.11</strain>
    </source>
</reference>
<feature type="signal peptide" evidence="1">
    <location>
        <begin position="1"/>
        <end position="21"/>
    </location>
</feature>
<dbReference type="EMBL" id="JAESVB010000005">
    <property type="protein sequence ID" value="MCB8876142.1"/>
    <property type="molecule type" value="Genomic_DNA"/>
</dbReference>
<keyword evidence="4" id="KW-1185">Reference proteome</keyword>
<dbReference type="GO" id="GO:0042834">
    <property type="term" value="F:peptidoglycan binding"/>
    <property type="evidence" value="ECO:0007669"/>
    <property type="project" value="InterPro"/>
</dbReference>
<feature type="chain" id="PRO_5037753280" evidence="1">
    <location>
        <begin position="22"/>
        <end position="296"/>
    </location>
</feature>
<keyword evidence="1" id="KW-0732">Signal</keyword>
<accession>A0A963YSF0</accession>
<comment type="caution">
    <text evidence="3">The sequence shown here is derived from an EMBL/GenBank/DDBJ whole genome shotgun (WGS) entry which is preliminary data.</text>
</comment>
<dbReference type="Proteomes" id="UP000708298">
    <property type="component" value="Unassembled WGS sequence"/>
</dbReference>
<protein>
    <submittedName>
        <fullName evidence="3">SPOR domain-containing protein</fullName>
    </submittedName>
</protein>
<gene>
    <name evidence="3" type="ORF">ASILVAE211_13195</name>
</gene>
<evidence type="ECO:0000313" key="4">
    <source>
        <dbReference type="Proteomes" id="UP000708298"/>
    </source>
</evidence>
<dbReference type="InterPro" id="IPR036908">
    <property type="entry name" value="RlpA-like_sf"/>
</dbReference>
<dbReference type="Pfam" id="PF05036">
    <property type="entry name" value="SPOR"/>
    <property type="match status" value="1"/>
</dbReference>
<evidence type="ECO:0000313" key="3">
    <source>
        <dbReference type="EMBL" id="MCB8876142.1"/>
    </source>
</evidence>
<feature type="domain" description="SPOR" evidence="2">
    <location>
        <begin position="218"/>
        <end position="296"/>
    </location>
</feature>